<dbReference type="PANTHER" id="PTHR10527">
    <property type="entry name" value="IMPORTIN BETA"/>
    <property type="match status" value="1"/>
</dbReference>
<dbReference type="SUPFAM" id="SSF48371">
    <property type="entry name" value="ARM repeat"/>
    <property type="match status" value="2"/>
</dbReference>
<evidence type="ECO:0000256" key="3">
    <source>
        <dbReference type="ARBA" id="ARBA00022448"/>
    </source>
</evidence>
<gene>
    <name evidence="11" type="primary">LOC100377251</name>
</gene>
<evidence type="ECO:0000256" key="5">
    <source>
        <dbReference type="ARBA" id="ARBA00022737"/>
    </source>
</evidence>
<keyword evidence="5" id="KW-0677">Repeat</keyword>
<feature type="domain" description="Importin N-terminal" evidence="9">
    <location>
        <begin position="23"/>
        <end position="89"/>
    </location>
</feature>
<dbReference type="InterPro" id="IPR032682">
    <property type="entry name" value="Cnd1_C"/>
</dbReference>
<dbReference type="InterPro" id="IPR011989">
    <property type="entry name" value="ARM-like"/>
</dbReference>
<dbReference type="Pfam" id="PF25780">
    <property type="entry name" value="TPR_IPO5"/>
    <property type="match status" value="1"/>
</dbReference>
<evidence type="ECO:0000256" key="6">
    <source>
        <dbReference type="ARBA" id="ARBA00022927"/>
    </source>
</evidence>
<dbReference type="InterPro" id="IPR057672">
    <property type="entry name" value="TPR_IPO4/5"/>
</dbReference>
<evidence type="ECO:0000256" key="8">
    <source>
        <dbReference type="PROSITE-ProRule" id="PRU00103"/>
    </source>
</evidence>
<evidence type="ECO:0000256" key="1">
    <source>
        <dbReference type="ARBA" id="ARBA00004123"/>
    </source>
</evidence>
<organism evidence="10 11">
    <name type="scientific">Saccoglossus kowalevskii</name>
    <name type="common">Acorn worm</name>
    <dbReference type="NCBI Taxonomy" id="10224"/>
    <lineage>
        <taxon>Eukaryota</taxon>
        <taxon>Metazoa</taxon>
        <taxon>Hemichordata</taxon>
        <taxon>Enteropneusta</taxon>
        <taxon>Harrimaniidae</taxon>
        <taxon>Saccoglossus</taxon>
    </lineage>
</organism>
<evidence type="ECO:0000256" key="2">
    <source>
        <dbReference type="ARBA" id="ARBA00004496"/>
    </source>
</evidence>
<proteinExistence type="predicted"/>
<dbReference type="Pfam" id="PF12717">
    <property type="entry name" value="Cnd1"/>
    <property type="match status" value="1"/>
</dbReference>
<dbReference type="Gene3D" id="1.25.10.10">
    <property type="entry name" value="Leucine-rich Repeat Variant"/>
    <property type="match status" value="1"/>
</dbReference>
<name>A0ABM0MXK3_SACKO</name>
<evidence type="ECO:0000256" key="4">
    <source>
        <dbReference type="ARBA" id="ARBA00022490"/>
    </source>
</evidence>
<evidence type="ECO:0000313" key="10">
    <source>
        <dbReference type="Proteomes" id="UP000694865"/>
    </source>
</evidence>
<accession>A0ABM0MXK3</accession>
<sequence>MATSLEDILQKLLVPDNAVIQQGTNELREAFKNPAIASALCSVLCGAQNPQIRQFAAVLLRRRIVKQWKKVPPDDQQQLRVTLLQVLTQEPEHVVRHSVAEVVSSIAKHDLVENKWPELLTFLTEYTRSPVLAHREVGMLVMSSVSDTAGESLQPHLKGLLSMFGTSTLDDKESKLVPFHTIKTMTALVEYVDTDTVPIFRPLIPKVLLVIRDLIIQDEDHACEAMELFDELVECEVSIVVPHIKILVEFCLEVAANADLGDNIRVKALSFISWLTRLKKKAILKHKLIAPIISVVFPIMSAIPDDEEQDDEYMEEAEVSRPSAFSSQVIDTLALHVPPEKLLQPLMQYVEPALQSDNPYHKKAALMCLAVLAEGCADHIKNKYIEALLQVVCKSIQDSNPVVRNAALFTLGQFSEHLQPHISKYHASILPLLFEYLNQVRAHPATQKDPIGVTKMYYALEMFCENLGAELLLPYLASLMETLLATLESSESIHVQELAISAIGATANAAKELMVPYFPQIIQQLKLYIMNTLPINKMVLQIQAIDTLGVLARQIGVEHFSPLAVECMQLGLKLIEEIDDPDLRRCTYGLFASISIVLKQEMEPYLAVITKLMIESITSDEGVVAHYKEENSAFNMFDEEELSAENGDENIGNDEDIQGYSVENAYLEEKEDACNALGEIATNAGVVFIPYLEQCFNEVHKILDHPASDVRKAAITCVGQFCCSLHKAFTETNTPDQTGALNKLLVDTIPSFIEIINTDADRTVVMATLETINEMLKSMGGVAITGENHLSCLTTSIRNVLQKKTLCQGEEEEIDDIDDDQQAEFDAILLEDAGDLIPSLAAAVGGQTFSPYFAGFLPMILAKTKKTCPVSDKSFAYGILSESIKHMGAAIVPFVPHLYPVLMAGMKDDDDEVRNNAIYGIGVLASSADTQMALVDMISRIQQQSPEEFQKILNSMPQDVAAKITLVLSSS</sequence>
<dbReference type="InterPro" id="IPR021133">
    <property type="entry name" value="HEAT_type_2"/>
</dbReference>
<reference evidence="11" key="1">
    <citation type="submission" date="2025-08" db="UniProtKB">
        <authorList>
            <consortium name="RefSeq"/>
        </authorList>
    </citation>
    <scope>IDENTIFICATION</scope>
    <source>
        <tissue evidence="11">Testes</tissue>
    </source>
</reference>
<dbReference type="InterPro" id="IPR001494">
    <property type="entry name" value="Importin-beta_N"/>
</dbReference>
<feature type="repeat" description="HEAT" evidence="8">
    <location>
        <begin position="898"/>
        <end position="933"/>
    </location>
</feature>
<keyword evidence="3" id="KW-0813">Transport</keyword>
<dbReference type="Pfam" id="PF03810">
    <property type="entry name" value="IBN_N"/>
    <property type="match status" value="1"/>
</dbReference>
<keyword evidence="10" id="KW-1185">Reference proteome</keyword>
<dbReference type="PROSITE" id="PS50077">
    <property type="entry name" value="HEAT_REPEAT"/>
    <property type="match status" value="1"/>
</dbReference>
<keyword evidence="7" id="KW-0539">Nucleus</keyword>
<evidence type="ECO:0000313" key="11">
    <source>
        <dbReference type="RefSeq" id="XP_006824744.1"/>
    </source>
</evidence>
<dbReference type="InterPro" id="IPR016024">
    <property type="entry name" value="ARM-type_fold"/>
</dbReference>
<evidence type="ECO:0000259" key="9">
    <source>
        <dbReference type="PROSITE" id="PS50166"/>
    </source>
</evidence>
<dbReference type="SMART" id="SM00913">
    <property type="entry name" value="IBN_N"/>
    <property type="match status" value="1"/>
</dbReference>
<dbReference type="GeneID" id="100377251"/>
<dbReference type="RefSeq" id="XP_006824744.1">
    <property type="nucleotide sequence ID" value="XM_006824681.1"/>
</dbReference>
<keyword evidence="4" id="KW-0963">Cytoplasm</keyword>
<dbReference type="InterPro" id="IPR040122">
    <property type="entry name" value="Importin_beta"/>
</dbReference>
<protein>
    <submittedName>
        <fullName evidence="11">Importin-4-like</fullName>
    </submittedName>
</protein>
<dbReference type="InterPro" id="IPR034085">
    <property type="entry name" value="TOG"/>
</dbReference>
<dbReference type="InterPro" id="IPR000357">
    <property type="entry name" value="HEAT"/>
</dbReference>
<dbReference type="SMART" id="SM01349">
    <property type="entry name" value="TOG"/>
    <property type="match status" value="1"/>
</dbReference>
<evidence type="ECO:0000256" key="7">
    <source>
        <dbReference type="ARBA" id="ARBA00023242"/>
    </source>
</evidence>
<dbReference type="PROSITE" id="PS50166">
    <property type="entry name" value="IMPORTIN_B_NT"/>
    <property type="match status" value="1"/>
</dbReference>
<comment type="subcellular location">
    <subcellularLocation>
        <location evidence="2">Cytoplasm</location>
    </subcellularLocation>
    <subcellularLocation>
        <location evidence="1">Nucleus</location>
    </subcellularLocation>
</comment>
<keyword evidence="6" id="KW-0653">Protein transport</keyword>
<dbReference type="Proteomes" id="UP000694865">
    <property type="component" value="Unplaced"/>
</dbReference>
<dbReference type="Pfam" id="PF02985">
    <property type="entry name" value="HEAT"/>
    <property type="match status" value="1"/>
</dbReference>